<evidence type="ECO:0000256" key="1">
    <source>
        <dbReference type="SAM" id="Phobius"/>
    </source>
</evidence>
<evidence type="ECO:0000259" key="2">
    <source>
        <dbReference type="Pfam" id="PF14358"/>
    </source>
</evidence>
<dbReference type="GO" id="GO:0016020">
    <property type="term" value="C:membrane"/>
    <property type="evidence" value="ECO:0007669"/>
    <property type="project" value="InterPro"/>
</dbReference>
<keyword evidence="4" id="KW-1185">Reference proteome</keyword>
<evidence type="ECO:0000313" key="4">
    <source>
        <dbReference type="Proteomes" id="UP000515823"/>
    </source>
</evidence>
<feature type="transmembrane region" description="Helical" evidence="1">
    <location>
        <begin position="34"/>
        <end position="51"/>
    </location>
</feature>
<feature type="transmembrane region" description="Helical" evidence="1">
    <location>
        <begin position="9"/>
        <end position="28"/>
    </location>
</feature>
<sequence length="219" mass="25534">MNPQALKKLTLDFIMTILLLLLMTYELIGRATHEWLGTGMLLLVLIHHIFNHKWSKAVFKGKYTPYRMIQTILVALLVLCMLGAMISGIMLSRYVFDFLPIQGGRSFARNLHMVSAYWGFVFMAVHLGLHWGMVMNIANKHIKKPSAIRKWILRGFALLIAGYGVYAFINRDIFSYMVLKEQFVYFNYEEPIVRFLADYLSIMCLFGCIGYYMRKYSKK</sequence>
<evidence type="ECO:0000313" key="3">
    <source>
        <dbReference type="EMBL" id="QNM05503.1"/>
    </source>
</evidence>
<dbReference type="AlphaFoldDB" id="A0A7G9G3X1"/>
<protein>
    <submittedName>
        <fullName evidence="3">DUF4405 domain-containing protein</fullName>
    </submittedName>
</protein>
<proteinExistence type="predicted"/>
<feature type="transmembrane region" description="Helical" evidence="1">
    <location>
        <begin position="192"/>
        <end position="213"/>
    </location>
</feature>
<feature type="transmembrane region" description="Helical" evidence="1">
    <location>
        <begin position="116"/>
        <end position="139"/>
    </location>
</feature>
<name>A0A7G9G3X1_9FIRM</name>
<accession>A0A7G9G3X1</accession>
<feature type="transmembrane region" description="Helical" evidence="1">
    <location>
        <begin position="151"/>
        <end position="169"/>
    </location>
</feature>
<reference evidence="3 4" key="1">
    <citation type="submission" date="2020-08" db="EMBL/GenBank/DDBJ databases">
        <authorList>
            <person name="Liu C."/>
            <person name="Sun Q."/>
        </authorList>
    </citation>
    <scope>NUCLEOTIDE SEQUENCE [LARGE SCALE GENOMIC DNA]</scope>
    <source>
        <strain evidence="3 4">NSJ-38</strain>
    </source>
</reference>
<dbReference type="EMBL" id="CP060634">
    <property type="protein sequence ID" value="QNM05503.1"/>
    <property type="molecule type" value="Genomic_DNA"/>
</dbReference>
<dbReference type="KEGG" id="qdo:H9Q78_13900"/>
<feature type="transmembrane region" description="Helical" evidence="1">
    <location>
        <begin position="72"/>
        <end position="96"/>
    </location>
</feature>
<keyword evidence="1" id="KW-0472">Membrane</keyword>
<keyword evidence="1" id="KW-1133">Transmembrane helix</keyword>
<dbReference type="Proteomes" id="UP000515823">
    <property type="component" value="Chromosome"/>
</dbReference>
<gene>
    <name evidence="3" type="ORF">H9Q78_13900</name>
</gene>
<dbReference type="RefSeq" id="WP_249302559.1">
    <property type="nucleotide sequence ID" value="NZ_CP060634.1"/>
</dbReference>
<dbReference type="GO" id="GO:0022904">
    <property type="term" value="P:respiratory electron transport chain"/>
    <property type="evidence" value="ECO:0007669"/>
    <property type="project" value="InterPro"/>
</dbReference>
<keyword evidence="1" id="KW-0812">Transmembrane</keyword>
<organism evidence="3 4">
    <name type="scientific">Qiania dongpingensis</name>
    <dbReference type="NCBI Taxonomy" id="2763669"/>
    <lineage>
        <taxon>Bacteria</taxon>
        <taxon>Bacillati</taxon>
        <taxon>Bacillota</taxon>
        <taxon>Clostridia</taxon>
        <taxon>Lachnospirales</taxon>
        <taxon>Lachnospiraceae</taxon>
        <taxon>Qiania</taxon>
    </lineage>
</organism>
<feature type="domain" description="Flavinylation-associated cytochrome" evidence="2">
    <location>
        <begin position="73"/>
        <end position="131"/>
    </location>
</feature>
<dbReference type="Pfam" id="PF14358">
    <property type="entry name" value="DUF4405"/>
    <property type="match status" value="1"/>
</dbReference>
<dbReference type="SUPFAM" id="SSF81342">
    <property type="entry name" value="Transmembrane di-heme cytochromes"/>
    <property type="match status" value="1"/>
</dbReference>
<dbReference type="InterPro" id="IPR016174">
    <property type="entry name" value="Di-haem_cyt_TM"/>
</dbReference>
<dbReference type="InterPro" id="IPR025517">
    <property type="entry name" value="DUF4405"/>
</dbReference>